<dbReference type="SUPFAM" id="SSF51604">
    <property type="entry name" value="Enolase C-terminal domain-like"/>
    <property type="match status" value="1"/>
</dbReference>
<dbReference type="InterPro" id="IPR034593">
    <property type="entry name" value="DgoD-like"/>
</dbReference>
<dbReference type="Pfam" id="PF13378">
    <property type="entry name" value="MR_MLE_C"/>
    <property type="match status" value="1"/>
</dbReference>
<sequence length="368" mass="40159">MKITHVETYSRGPLLSVVRVRTDDGHEGWGQTAPYYADISTAMLHSYVAPYFIGSDPWDWEALVDRFTLKVHKVYGSILWRALCGIDSAIYDLLAKSVNRPVYQLLGGAVRTRIPVYGSSMSRKTTPEAEADRMLALRESHGFRAFKLRIGTVMGRDADVWQGRTSSMITTVRDALGPDVVIHADANGGYSAPEAIRVGRLLEDNGYGHFEEPCAYTDLESTAHVASVLDIPVAAGEQETSLPQFHRMTQTRTVDIIQPDIGYVGGLARARKVLQMAEAAGIAAAPHSANPSLIQVFNLHLAASQPAATGHQEWGIEAFPYFQGIYSPMPEVIDGHVELGTAPGWGVEILPEFLEAADHAVTDTASTR</sequence>
<comment type="caution">
    <text evidence="3">The sequence shown here is derived from an EMBL/GenBank/DDBJ whole genome shotgun (WGS) entry which is preliminary data.</text>
</comment>
<dbReference type="SMART" id="SM00922">
    <property type="entry name" value="MR_MLE"/>
    <property type="match status" value="1"/>
</dbReference>
<name>A0A5J5ISW5_9MICO</name>
<dbReference type="CDD" id="cd03316">
    <property type="entry name" value="MR_like"/>
    <property type="match status" value="1"/>
</dbReference>
<organism evidence="3 4">
    <name type="scientific">Microbacterium radiodurans</name>
    <dbReference type="NCBI Taxonomy" id="661398"/>
    <lineage>
        <taxon>Bacteria</taxon>
        <taxon>Bacillati</taxon>
        <taxon>Actinomycetota</taxon>
        <taxon>Actinomycetes</taxon>
        <taxon>Micrococcales</taxon>
        <taxon>Microbacteriaceae</taxon>
        <taxon>Microbacterium</taxon>
    </lineage>
</organism>
<dbReference type="PANTHER" id="PTHR48080:SF2">
    <property type="entry name" value="D-GALACTONATE DEHYDRATASE"/>
    <property type="match status" value="1"/>
</dbReference>
<dbReference type="SFLD" id="SFLDS00001">
    <property type="entry name" value="Enolase"/>
    <property type="match status" value="1"/>
</dbReference>
<dbReference type="Pfam" id="PF02746">
    <property type="entry name" value="MR_MLE_N"/>
    <property type="match status" value="1"/>
</dbReference>
<evidence type="ECO:0000259" key="2">
    <source>
        <dbReference type="SMART" id="SM00922"/>
    </source>
</evidence>
<dbReference type="InterPro" id="IPR013342">
    <property type="entry name" value="Mandelate_racemase_C"/>
</dbReference>
<dbReference type="GO" id="GO:0016829">
    <property type="term" value="F:lyase activity"/>
    <property type="evidence" value="ECO:0007669"/>
    <property type="project" value="UniProtKB-KW"/>
</dbReference>
<dbReference type="InterPro" id="IPR013341">
    <property type="entry name" value="Mandelate_racemase_N_dom"/>
</dbReference>
<gene>
    <name evidence="3" type="ORF">F6B42_00955</name>
</gene>
<dbReference type="InterPro" id="IPR029017">
    <property type="entry name" value="Enolase-like_N"/>
</dbReference>
<dbReference type="OrthoDB" id="9796450at2"/>
<dbReference type="PANTHER" id="PTHR48080">
    <property type="entry name" value="D-GALACTONATE DEHYDRATASE-RELATED"/>
    <property type="match status" value="1"/>
</dbReference>
<evidence type="ECO:0000256" key="1">
    <source>
        <dbReference type="ARBA" id="ARBA00023239"/>
    </source>
</evidence>
<dbReference type="Proteomes" id="UP000327039">
    <property type="component" value="Unassembled WGS sequence"/>
</dbReference>
<keyword evidence="1" id="KW-0456">Lyase</keyword>
<dbReference type="Gene3D" id="3.20.20.120">
    <property type="entry name" value="Enolase-like C-terminal domain"/>
    <property type="match status" value="1"/>
</dbReference>
<accession>A0A5J5ISW5</accession>
<dbReference type="EMBL" id="VYRZ01000001">
    <property type="protein sequence ID" value="KAA9089103.1"/>
    <property type="molecule type" value="Genomic_DNA"/>
</dbReference>
<feature type="domain" description="Mandelate racemase/muconate lactonizing enzyme C-terminal" evidence="2">
    <location>
        <begin position="127"/>
        <end position="232"/>
    </location>
</feature>
<dbReference type="AlphaFoldDB" id="A0A5J5ISW5"/>
<dbReference type="Gene3D" id="3.30.390.10">
    <property type="entry name" value="Enolase-like, N-terminal domain"/>
    <property type="match status" value="1"/>
</dbReference>
<evidence type="ECO:0000313" key="3">
    <source>
        <dbReference type="EMBL" id="KAA9089103.1"/>
    </source>
</evidence>
<evidence type="ECO:0000313" key="4">
    <source>
        <dbReference type="Proteomes" id="UP000327039"/>
    </source>
</evidence>
<keyword evidence="4" id="KW-1185">Reference proteome</keyword>
<reference evidence="4" key="1">
    <citation type="submission" date="2019-09" db="EMBL/GenBank/DDBJ databases">
        <title>Mumia zhuanghuii sp. nov. isolated from the intestinal contents of plateau pika (Ochotona curzoniae) in the Qinghai-Tibet plateau of China.</title>
        <authorList>
            <person name="Tian Z."/>
        </authorList>
    </citation>
    <scope>NUCLEOTIDE SEQUENCE [LARGE SCALE GENOMIC DNA]</scope>
    <source>
        <strain evidence="4">DSM 25564</strain>
    </source>
</reference>
<dbReference type="InterPro" id="IPR036849">
    <property type="entry name" value="Enolase-like_C_sf"/>
</dbReference>
<protein>
    <submittedName>
        <fullName evidence="3">Mandelate racemase/muconate lactonizing enzyme family protein</fullName>
    </submittedName>
</protein>
<dbReference type="SUPFAM" id="SSF54826">
    <property type="entry name" value="Enolase N-terminal domain-like"/>
    <property type="match status" value="1"/>
</dbReference>
<proteinExistence type="predicted"/>
<dbReference type="InterPro" id="IPR029065">
    <property type="entry name" value="Enolase_C-like"/>
</dbReference>
<dbReference type="SFLD" id="SFLDG00179">
    <property type="entry name" value="mandelate_racemase"/>
    <property type="match status" value="1"/>
</dbReference>
<dbReference type="RefSeq" id="WP_150417723.1">
    <property type="nucleotide sequence ID" value="NZ_VYRZ01000001.1"/>
</dbReference>